<evidence type="ECO:0000256" key="3">
    <source>
        <dbReference type="ARBA" id="ARBA00022525"/>
    </source>
</evidence>
<dbReference type="SMART" id="SM00131">
    <property type="entry name" value="KU"/>
    <property type="match status" value="10"/>
</dbReference>
<feature type="compositionally biased region" description="Low complexity" evidence="12">
    <location>
        <begin position="1635"/>
        <end position="1702"/>
    </location>
</feature>
<dbReference type="GO" id="GO:0005604">
    <property type="term" value="C:basement membrane"/>
    <property type="evidence" value="ECO:0007669"/>
    <property type="project" value="UniProtKB-SubCell"/>
</dbReference>
<dbReference type="PRINTS" id="PR00759">
    <property type="entry name" value="BASICPTASE"/>
</dbReference>
<dbReference type="InterPro" id="IPR008197">
    <property type="entry name" value="WAP_dom"/>
</dbReference>
<feature type="compositionally biased region" description="Basic and acidic residues" evidence="12">
    <location>
        <begin position="1217"/>
        <end position="1226"/>
    </location>
</feature>
<dbReference type="InterPro" id="IPR010294">
    <property type="entry name" value="ADAMTS_spacer1"/>
</dbReference>
<keyword evidence="2" id="KW-0217">Developmental protein</keyword>
<reference evidence="17" key="2">
    <citation type="submission" date="2021-08" db="EMBL/GenBank/DDBJ databases">
        <authorList>
            <person name="Eriksson T."/>
        </authorList>
    </citation>
    <scope>NUCLEOTIDE SEQUENCE</scope>
    <source>
        <strain evidence="17">Stoneville</strain>
        <tissue evidence="17">Whole head</tissue>
    </source>
</reference>
<feature type="domain" description="BPTI/Kunitz inhibitor" evidence="13">
    <location>
        <begin position="2359"/>
        <end position="2409"/>
    </location>
</feature>
<keyword evidence="5" id="KW-0732">Signal</keyword>
<dbReference type="CDD" id="cd22639">
    <property type="entry name" value="Kunitz_papilin_lacunin-like"/>
    <property type="match status" value="1"/>
</dbReference>
<feature type="domain" description="BPTI/Kunitz inhibitor" evidence="13">
    <location>
        <begin position="2490"/>
        <end position="2540"/>
    </location>
</feature>
<keyword evidence="3" id="KW-0964">Secreted</keyword>
<feature type="disulfide bond" evidence="11">
    <location>
        <begin position="543"/>
        <end position="575"/>
    </location>
</feature>
<evidence type="ECO:0000313" key="17">
    <source>
        <dbReference type="EMBL" id="KAH0809683.1"/>
    </source>
</evidence>
<feature type="compositionally biased region" description="Low complexity" evidence="12">
    <location>
        <begin position="1395"/>
        <end position="1460"/>
    </location>
</feature>
<dbReference type="InterPro" id="IPR010909">
    <property type="entry name" value="PLAC"/>
</dbReference>
<dbReference type="Gene3D" id="4.10.410.10">
    <property type="entry name" value="Pancreatic trypsin inhibitor Kunitz domain"/>
    <property type="match status" value="10"/>
</dbReference>
<dbReference type="InterPro" id="IPR013098">
    <property type="entry name" value="Ig_I-set"/>
</dbReference>
<dbReference type="CDD" id="cd00199">
    <property type="entry name" value="WAP"/>
    <property type="match status" value="1"/>
</dbReference>
<dbReference type="PROSITE" id="PS51390">
    <property type="entry name" value="WAP"/>
    <property type="match status" value="1"/>
</dbReference>
<evidence type="ECO:0008006" key="19">
    <source>
        <dbReference type="Google" id="ProtNLM"/>
    </source>
</evidence>
<dbReference type="SUPFAM" id="SSF57362">
    <property type="entry name" value="BPTI-like"/>
    <property type="match status" value="10"/>
</dbReference>
<dbReference type="SUPFAM" id="SSF57256">
    <property type="entry name" value="Elafin-like"/>
    <property type="match status" value="1"/>
</dbReference>
<dbReference type="InterPro" id="IPR036383">
    <property type="entry name" value="TSP1_rpt_sf"/>
</dbReference>
<feature type="compositionally biased region" description="Low complexity" evidence="12">
    <location>
        <begin position="1619"/>
        <end position="1628"/>
    </location>
</feature>
<dbReference type="PROSITE" id="PS00280">
    <property type="entry name" value="BPTI_KUNITZ_1"/>
    <property type="match status" value="8"/>
</dbReference>
<evidence type="ECO:0000256" key="1">
    <source>
        <dbReference type="ARBA" id="ARBA00004302"/>
    </source>
</evidence>
<dbReference type="SUPFAM" id="SSF48726">
    <property type="entry name" value="Immunoglobulin"/>
    <property type="match status" value="3"/>
</dbReference>
<feature type="compositionally biased region" description="Polar residues" evidence="12">
    <location>
        <begin position="1703"/>
        <end position="1719"/>
    </location>
</feature>
<feature type="compositionally biased region" description="Low complexity" evidence="12">
    <location>
        <begin position="1326"/>
        <end position="1346"/>
    </location>
</feature>
<dbReference type="SMART" id="SM00409">
    <property type="entry name" value="IG"/>
    <property type="match status" value="3"/>
</dbReference>
<organism evidence="17 18">
    <name type="scientific">Tenebrio molitor</name>
    <name type="common">Yellow mealworm beetle</name>
    <dbReference type="NCBI Taxonomy" id="7067"/>
    <lineage>
        <taxon>Eukaryota</taxon>
        <taxon>Metazoa</taxon>
        <taxon>Ecdysozoa</taxon>
        <taxon>Arthropoda</taxon>
        <taxon>Hexapoda</taxon>
        <taxon>Insecta</taxon>
        <taxon>Pterygota</taxon>
        <taxon>Neoptera</taxon>
        <taxon>Endopterygota</taxon>
        <taxon>Coleoptera</taxon>
        <taxon>Polyphaga</taxon>
        <taxon>Cucujiformia</taxon>
        <taxon>Tenebrionidae</taxon>
        <taxon>Tenebrio</taxon>
    </lineage>
</organism>
<dbReference type="Gene3D" id="2.20.100.10">
    <property type="entry name" value="Thrombospondin type-1 (TSP1) repeat"/>
    <property type="match status" value="5"/>
</dbReference>
<feature type="compositionally biased region" description="Polar residues" evidence="12">
    <location>
        <begin position="1562"/>
        <end position="1572"/>
    </location>
</feature>
<dbReference type="InterPro" id="IPR036645">
    <property type="entry name" value="Elafin-like_sf"/>
</dbReference>
<evidence type="ECO:0000256" key="11">
    <source>
        <dbReference type="PIRSR" id="PIRSR613273-3"/>
    </source>
</evidence>
<keyword evidence="9 11" id="KW-1015">Disulfide bond</keyword>
<dbReference type="FunFam" id="2.60.120.830:FF:000001">
    <property type="entry name" value="A disintegrin and metalloproteinase with thrombospondin motifs 1"/>
    <property type="match status" value="1"/>
</dbReference>
<dbReference type="InterPro" id="IPR020901">
    <property type="entry name" value="Prtase_inh_Kunz-CS"/>
</dbReference>
<dbReference type="InterPro" id="IPR013783">
    <property type="entry name" value="Ig-like_fold"/>
</dbReference>
<dbReference type="PROSITE" id="PS50092">
    <property type="entry name" value="TSP1"/>
    <property type="match status" value="5"/>
</dbReference>
<dbReference type="Pfam" id="PF00014">
    <property type="entry name" value="Kunitz_BPTI"/>
    <property type="match status" value="10"/>
</dbReference>
<dbReference type="InterPro" id="IPR003599">
    <property type="entry name" value="Ig_sub"/>
</dbReference>
<dbReference type="PROSITE" id="PS50835">
    <property type="entry name" value="IG_LIKE"/>
    <property type="match status" value="3"/>
</dbReference>
<dbReference type="Pfam" id="PF08686">
    <property type="entry name" value="PLAC"/>
    <property type="match status" value="1"/>
</dbReference>
<feature type="domain" description="Ig-like" evidence="14">
    <location>
        <begin position="3001"/>
        <end position="3087"/>
    </location>
</feature>
<feature type="disulfide bond" evidence="11">
    <location>
        <begin position="554"/>
        <end position="560"/>
    </location>
</feature>
<dbReference type="PROSITE" id="PS50279">
    <property type="entry name" value="BPTI_KUNITZ_2"/>
    <property type="match status" value="10"/>
</dbReference>
<feature type="domain" description="BPTI/Kunitz inhibitor" evidence="13">
    <location>
        <begin position="2627"/>
        <end position="2677"/>
    </location>
</feature>
<dbReference type="Gene3D" id="2.60.40.10">
    <property type="entry name" value="Immunoglobulins"/>
    <property type="match status" value="3"/>
</dbReference>
<feature type="domain" description="BPTI/Kunitz inhibitor" evidence="13">
    <location>
        <begin position="2179"/>
        <end position="2229"/>
    </location>
</feature>
<dbReference type="InterPro" id="IPR036880">
    <property type="entry name" value="Kunitz_BPTI_sf"/>
</dbReference>
<dbReference type="InterPro" id="IPR013273">
    <property type="entry name" value="ADAMTS/ADAMTS-like"/>
</dbReference>
<evidence type="ECO:0000259" key="15">
    <source>
        <dbReference type="PROSITE" id="PS50900"/>
    </source>
</evidence>
<evidence type="ECO:0000259" key="14">
    <source>
        <dbReference type="PROSITE" id="PS50835"/>
    </source>
</evidence>
<dbReference type="FunFam" id="4.10.410.10:FF:000020">
    <property type="entry name" value="Collagen, type VI, alpha 3"/>
    <property type="match status" value="5"/>
</dbReference>
<dbReference type="PRINTS" id="PR01857">
    <property type="entry name" value="ADAMTSFAMILY"/>
</dbReference>
<feature type="domain" description="BPTI/Kunitz inhibitor" evidence="13">
    <location>
        <begin position="2120"/>
        <end position="2170"/>
    </location>
</feature>
<feature type="domain" description="PLAC" evidence="15">
    <location>
        <begin position="3247"/>
        <end position="3286"/>
    </location>
</feature>
<dbReference type="SUPFAM" id="SSF82895">
    <property type="entry name" value="TSP-1 type 1 repeat"/>
    <property type="match status" value="5"/>
</dbReference>
<name>A0A8J6H7X7_TENMO</name>
<dbReference type="CDD" id="cd00109">
    <property type="entry name" value="Kunitz-type"/>
    <property type="match status" value="6"/>
</dbReference>
<dbReference type="GO" id="GO:0050431">
    <property type="term" value="F:transforming growth factor beta binding"/>
    <property type="evidence" value="ECO:0007669"/>
    <property type="project" value="TreeGrafter"/>
</dbReference>
<feature type="domain" description="BPTI/Kunitz inhibitor" evidence="13">
    <location>
        <begin position="2240"/>
        <end position="2290"/>
    </location>
</feature>
<dbReference type="PANTHER" id="PTHR45938">
    <property type="entry name" value="ACP24A4-RELATED"/>
    <property type="match status" value="1"/>
</dbReference>
<gene>
    <name evidence="17" type="ORF">GEV33_013109</name>
</gene>
<dbReference type="Pfam" id="PF07679">
    <property type="entry name" value="I-set"/>
    <property type="match status" value="3"/>
</dbReference>
<evidence type="ECO:0000259" key="16">
    <source>
        <dbReference type="PROSITE" id="PS51390"/>
    </source>
</evidence>
<dbReference type="EMBL" id="JABDTM020027987">
    <property type="protein sequence ID" value="KAH0809683.1"/>
    <property type="molecule type" value="Genomic_DNA"/>
</dbReference>
<feature type="region of interest" description="Disordered" evidence="12">
    <location>
        <begin position="1315"/>
        <end position="1728"/>
    </location>
</feature>
<dbReference type="SMART" id="SM00408">
    <property type="entry name" value="IGc2"/>
    <property type="match status" value="3"/>
</dbReference>
<keyword evidence="8" id="KW-0722">Serine protease inhibitor</keyword>
<reference evidence="17" key="1">
    <citation type="journal article" date="2020" name="J Insects Food Feed">
        <title>The yellow mealworm (Tenebrio molitor) genome: a resource for the emerging insects as food and feed industry.</title>
        <authorList>
            <person name="Eriksson T."/>
            <person name="Andere A."/>
            <person name="Kelstrup H."/>
            <person name="Emery V."/>
            <person name="Picard C."/>
        </authorList>
    </citation>
    <scope>NUCLEOTIDE SEQUENCE</scope>
    <source>
        <strain evidence="17">Stoneville</strain>
        <tissue evidence="17">Whole head</tissue>
    </source>
</reference>
<protein>
    <recommendedName>
        <fullName evidence="19">Papilin</fullName>
    </recommendedName>
</protein>
<sequence length="3310" mass="361008">MKFYGRWNQSAKNREANVSELHRALPRPWTSAPPPNEPALTGCKKSRNTTPSGGVPRTRRFQWGSDRDAAFSRIATSNWSVLVAIKLLCLLHNAADLHFLRRDRDGFVKCSKIGGRMVTMGALTMLTSVGVVAHNSNESFWGEVQTTTRIGGLAVWSDHQGWLHLDIVGPPQATDDCFASDPGEEYRREEQSRRQDYQWSDPIDFSFVPPARTEQNQRKKETVHRLGPLTFRDAPDLHICVGGLFTRPLNRNAPGYDIVKGRVSAPSKCYETVDFIDTSSRRDISPNFLAPRKPTLSARRGLRTMFVSFFRTIITGEFFLAESRPSATPSVTNTRHRRFVKSCDPRLAGQHPGAEARSWRTHRIDPAGAASGVVLDTAIVPTASLHSLLLARGPLRQGGEIRAWSWPKESRIADKSRICGSNNNPCVDPAQGYPRFSLLTRVWSAELIAPAAGALVESGEAHAGGGTPWDKRDAEIWTVLFDKPKPAPKNLIRQRIRHHRDRFKRQQGANLYLPESYVTEGGTGQDAGPWTEWSTPSLCSRSCGGGVSTITRQCTPGYACQGPTTRHFSCNTQDCPDTGDFRAQQCSEFDSVPFNGVLYQWVPYTKAPNPCELYCMPRGEKFHHRHRNQVVDGTKCSDESFDVCVQGKCQPVGCDMMLGSSAREDRCRVCRGNGSTCNTVTGRFDMQDLEPGYNDILLIPAGATNILLQEVAPSDNYLAVRNTSGHYYLNGHWIISFPSTIEFAGCKFRYERQLHGILGLDTVSCLGPINQTLFVVMLIQRPNVGVDYEYSLPTNIQPGYETESYVWTFDQFSLCSQTCGGGVQYRNVSCVGRQTLEQAERSLCDANNEPAATQRCAEIPCDAQWVPYPWGNCSEPCGEGGVQTREIACQQIISNGYPSLVDDEECAKLHPKPPQKQVCNKGRICAKWHTGPWKPCNRLCGDGKETRRVLCYRNESAGIEIMNDSECEAIEPRPQVERKCNLRPCEGVDWITSRWSGCDKCGLTNETRNVQCATGTGVVYSDDLCDAEQKPEMVRQCKETKAACEYNWYASQWSVQTRTLFCGVITPDGTVKKVESDKCDSHKTYETIRNCTGEVEKCPGEWFSGPWGECSKPCGGGERTKKVVCLKDLQVVDADECGPDNIIFGREECNTHPCSEDTIIPTDVTKSIDESETGATDETITTGKEPVDDDGEYEIVPADECDDGEWMDDKLDQLKETTKPMGEDKLGASTESTVPGWSKETDLSMDDLMLSDAPASPVGSEGTGITGSGDQELTSVPSSGTSVMESTVEGSGDFTISAFETDTPIEVDTAYSLGSAQTSEGDTTVSGQESTSESTDSSKSSEISSEQATDISLSTESSKMTDSSALTSESSEAATDSSGLTTPSSDLTTGSSDVTTGSLDLTSGSSDVTSVSSDAVSESSGETSPSSGLTTDSSDLATKSSDLTTDSSSIVSSSDSSTTSDLDETSNSEPTETTETATSTDSSASTGTTDSTESVETTTSSGETSESTESVDVTTGGSSESSGVTDSTEASLSSQSSESSQSVTDSSTELSSSEGATSESSMVTDIGSTTDVGGSELTTSLSQSSEKAEEPNEPFIGESNIGYDVETTKRTTEAPSVLTTEMSGSSEMTTEEIETTGMSTEVEGSSEGTTEAGGSTVSPASSSEGSTETVGVTESTTEFTGSTESPASTESPVSTEPTTEFTGSTQPGEFDIWSSTTESGAPEGSTDVWETTPIVEVFAAKKPRMCKRRKQKSCKDTTFGCCWDKITPAEGPFDKGCPNPKTCNESKFGCCEDGVSPALGPNFKGCPSTHCNETLFGCCPDNKTTAEGNNNEGCPPPPPACLKSKFGCCQDNVTEAQGPKYKGCEEEEVTTVTSPSSEAPDCSSTTYGCCPDGVEAAEDEFLKGCNISDCSESYFRCCPDGVTPAEGPNYQGCKMPCSDNEFGCCPDGVTPAHGRNGEGCCLASPHGCCPDNILPARGPNLEGCGCQYSPYRCCPDNVTAARGYNNEGCGCQYTEHGCCPDEYTPAAGPSYQGCLCHTFQFGCCPDGVSVAKGPHQQGCGCRNTEFGCCSDDSTPAQGPNFAGCGCDSSKYGCCPDGTAEATGDNFEGCKDIPPNLQESCLQPKERGACRNYTVKWFFDMDYGGCSRFWYGGCDGNNNRFKTKEECDGICVKPEGMDRCKLPKVSGPCEGYYPQWYYDTERKHCAQFIYGGCLGNNNRFETREDCMSLCVKDSSVGNDACEQDKEEGPCKGNYLRWYFDKSSKSCQQFIYGGCKSNNNNFPTEEACKQQCTQTGRKKDHCSLPRAQGNCTGREPRWYYDIPEKQCLPFYYSGCNGNNNNFNSREACEADCPKEIEKDLCQLAAEIGTCGNYTNRWYYDTRERGCRQFYYGGCGGNGNNFETQQQCEQRCDRRLATRVTKPPETVEEPFTTEMCFLPSETGNCRAAELRYHYDRTDGVCKSFTYGGCGGNKNNFASVEQCWQNCGNAQDACALPPVVGPCNSEYEQFYYDARADSCLPFKYGGCEGNYNRFPDKASCEQRCKRAVPTQEVPIQTQAPAVATHPTNVAMCYEQANPGNCTDNLSVFFFNPTSQVCTPFTYTGCGGNGNRFNSEEQCERQCGKFRGQDVCNMPREEGPCKGYFVKYYYEKSVGRCAQFAYGGCGGTGNRFSSNEECESICVTHEEKRSNVTSTAVCELPVDTGSCQDGYHKRWYFDNARGECIAFLFSGCGGNLNNFKTFQSCVDFCKDYLTVTQPPAGPQDHPCQAHFDECATLRCPYGIEAYVDDNQCNRCQCQNPCSKVDCPPNSQCAIDINRNRTTSEDPDFIAVCREINKEGECPTLEHREETNCEQECRNDADCSLQLKCCSTGCGTSCIEPIVQVPAELVTQQSLPVYTEAPIQSDYYAPKIDAATYEPEVQGLIGDQVTLRCAVTGNPVPKVTWRKDNLLIDGTQAKYRIKLDQSLQVITLHKTDSGVYLCTADNNVGQALTNQIKLDVVDSPPRPATVLEQEDQPNLVVSLNAPATLNCLALGYPFPAVTWWKDDSLIPLKTSQFEVRKDYSLLIHSVKLSNLGIYTCQAYNGIGKAASWSVVVKARGPYYSTNPRDQKFLKYIVNPPELPTTAAALRPRPVYRPTLPPPANNEINPNREQPPATFIVPVTTNITSENQRFPTNAEVVIPCVVEGFPAPQVQWYKDGVPLNPSDRIYVAEDHRLSIQQATKADSGTYQCEAANAYSKSSSSITILVDGMYLHPNCKDNRYFANCNLIVKAKFCSHKYYAIFCCKSCTEAGLLPVEGPHLYTNKKHAAALVNNVV</sequence>
<comment type="subcellular location">
    <subcellularLocation>
        <location evidence="1">Secreted</location>
        <location evidence="1">Extracellular space</location>
        <location evidence="1">Extracellular matrix</location>
        <location evidence="1">Basement membrane</location>
    </subcellularLocation>
</comment>
<dbReference type="GO" id="GO:0005615">
    <property type="term" value="C:extracellular space"/>
    <property type="evidence" value="ECO:0007669"/>
    <property type="project" value="TreeGrafter"/>
</dbReference>
<dbReference type="GO" id="GO:0004867">
    <property type="term" value="F:serine-type endopeptidase inhibitor activity"/>
    <property type="evidence" value="ECO:0007669"/>
    <property type="project" value="UniProtKB-KW"/>
</dbReference>
<feature type="compositionally biased region" description="Polar residues" evidence="12">
    <location>
        <begin position="1268"/>
        <end position="1289"/>
    </location>
</feature>
<evidence type="ECO:0000256" key="8">
    <source>
        <dbReference type="ARBA" id="ARBA00022900"/>
    </source>
</evidence>
<dbReference type="Gene3D" id="2.60.120.830">
    <property type="match status" value="1"/>
</dbReference>
<feature type="compositionally biased region" description="Polar residues" evidence="12">
    <location>
        <begin position="1173"/>
        <end position="1182"/>
    </location>
</feature>
<keyword evidence="7" id="KW-0084">Basement membrane</keyword>
<feature type="domain" description="BPTI/Kunitz inhibitor" evidence="13">
    <location>
        <begin position="2693"/>
        <end position="2744"/>
    </location>
</feature>
<dbReference type="FunFam" id="2.20.100.10:FF:000005">
    <property type="entry name" value="ADAM metallopeptidase with thrombospondin type 1 motif 9"/>
    <property type="match status" value="1"/>
</dbReference>
<proteinExistence type="predicted"/>
<feature type="region of interest" description="Disordered" evidence="12">
    <location>
        <begin position="1217"/>
        <end position="1239"/>
    </location>
</feature>
<feature type="compositionally biased region" description="Polar residues" evidence="12">
    <location>
        <begin position="1379"/>
        <end position="1394"/>
    </location>
</feature>
<dbReference type="FunFam" id="2.60.40.10:FF:000032">
    <property type="entry name" value="palladin isoform X1"/>
    <property type="match status" value="2"/>
</dbReference>
<dbReference type="SMART" id="SM00217">
    <property type="entry name" value="WAP"/>
    <property type="match status" value="1"/>
</dbReference>
<evidence type="ECO:0000259" key="13">
    <source>
        <dbReference type="PROSITE" id="PS50279"/>
    </source>
</evidence>
<keyword evidence="7" id="KW-0272">Extracellular matrix</keyword>
<accession>A0A8J6H7X7</accession>
<evidence type="ECO:0000256" key="2">
    <source>
        <dbReference type="ARBA" id="ARBA00022473"/>
    </source>
</evidence>
<feature type="domain" description="Ig-like" evidence="14">
    <location>
        <begin position="3149"/>
        <end position="3239"/>
    </location>
</feature>
<keyword evidence="18" id="KW-1185">Reference proteome</keyword>
<dbReference type="SMART" id="SM00209">
    <property type="entry name" value="TSP1"/>
    <property type="match status" value="6"/>
</dbReference>
<keyword evidence="4" id="KW-0646">Protease inhibitor</keyword>
<dbReference type="InterPro" id="IPR003598">
    <property type="entry name" value="Ig_sub2"/>
</dbReference>
<evidence type="ECO:0000313" key="18">
    <source>
        <dbReference type="Proteomes" id="UP000719412"/>
    </source>
</evidence>
<evidence type="ECO:0000256" key="6">
    <source>
        <dbReference type="ARBA" id="ARBA00022737"/>
    </source>
</evidence>
<feature type="compositionally biased region" description="Low complexity" evidence="12">
    <location>
        <begin position="1361"/>
        <end position="1378"/>
    </location>
</feature>
<feature type="disulfide bond" evidence="11">
    <location>
        <begin position="539"/>
        <end position="570"/>
    </location>
</feature>
<evidence type="ECO:0000256" key="5">
    <source>
        <dbReference type="ARBA" id="ARBA00022729"/>
    </source>
</evidence>
<evidence type="ECO:0000256" key="12">
    <source>
        <dbReference type="SAM" id="MobiDB-lite"/>
    </source>
</evidence>
<evidence type="ECO:0000256" key="10">
    <source>
        <dbReference type="ARBA" id="ARBA00023319"/>
    </source>
</evidence>
<evidence type="ECO:0000256" key="4">
    <source>
        <dbReference type="ARBA" id="ARBA00022690"/>
    </source>
</evidence>
<feature type="domain" description="Ig-like" evidence="14">
    <location>
        <begin position="2904"/>
        <end position="2993"/>
    </location>
</feature>
<feature type="compositionally biased region" description="Polar residues" evidence="12">
    <location>
        <begin position="1315"/>
        <end position="1325"/>
    </location>
</feature>
<dbReference type="InterPro" id="IPR036179">
    <property type="entry name" value="Ig-like_dom_sf"/>
</dbReference>
<dbReference type="InterPro" id="IPR002223">
    <property type="entry name" value="Kunitz_BPTI"/>
</dbReference>
<dbReference type="InterPro" id="IPR007110">
    <property type="entry name" value="Ig-like_dom"/>
</dbReference>
<feature type="domain" description="BPTI/Kunitz inhibitor" evidence="13">
    <location>
        <begin position="2433"/>
        <end position="2483"/>
    </location>
</feature>
<feature type="domain" description="BPTI/Kunitz inhibitor" evidence="13">
    <location>
        <begin position="2568"/>
        <end position="2618"/>
    </location>
</feature>
<dbReference type="GO" id="GO:0030198">
    <property type="term" value="P:extracellular matrix organization"/>
    <property type="evidence" value="ECO:0007669"/>
    <property type="project" value="InterPro"/>
</dbReference>
<keyword evidence="10" id="KW-0393">Immunoglobulin domain</keyword>
<feature type="region of interest" description="Disordered" evidence="12">
    <location>
        <begin position="26"/>
        <end position="59"/>
    </location>
</feature>
<dbReference type="Pfam" id="PF19030">
    <property type="entry name" value="TSP1_ADAMTS"/>
    <property type="match status" value="4"/>
</dbReference>
<feature type="compositionally biased region" description="Low complexity" evidence="12">
    <location>
        <begin position="1573"/>
        <end position="1585"/>
    </location>
</feature>
<keyword evidence="6" id="KW-0677">Repeat</keyword>
<feature type="domain" description="WAP" evidence="16">
    <location>
        <begin position="2829"/>
        <end position="2876"/>
    </location>
</feature>
<feature type="domain" description="BPTI/Kunitz inhibitor" evidence="13">
    <location>
        <begin position="2300"/>
        <end position="2350"/>
    </location>
</feature>
<dbReference type="Proteomes" id="UP000719412">
    <property type="component" value="Unassembled WGS sequence"/>
</dbReference>
<dbReference type="GO" id="GO:0048019">
    <property type="term" value="F:receptor antagonist activity"/>
    <property type="evidence" value="ECO:0007669"/>
    <property type="project" value="TreeGrafter"/>
</dbReference>
<dbReference type="PROSITE" id="PS50900">
    <property type="entry name" value="PLAC"/>
    <property type="match status" value="1"/>
</dbReference>
<dbReference type="PANTHER" id="PTHR45938:SF11">
    <property type="entry name" value="WAP, KAZAL, IMMUNOGLOBULIN, KUNITZ AND NTR DOMAIN-CONTAINING PROTEIN 2-LIKE"/>
    <property type="match status" value="1"/>
</dbReference>
<feature type="compositionally biased region" description="Low complexity" evidence="12">
    <location>
        <begin position="1467"/>
        <end position="1561"/>
    </location>
</feature>
<dbReference type="Pfam" id="PF05986">
    <property type="entry name" value="ADAMTS_spacer1"/>
    <property type="match status" value="1"/>
</dbReference>
<feature type="compositionally biased region" description="Polar residues" evidence="12">
    <location>
        <begin position="1347"/>
        <end position="1360"/>
    </location>
</feature>
<evidence type="ECO:0000256" key="9">
    <source>
        <dbReference type="ARBA" id="ARBA00023157"/>
    </source>
</evidence>
<evidence type="ECO:0000256" key="7">
    <source>
        <dbReference type="ARBA" id="ARBA00022869"/>
    </source>
</evidence>
<feature type="region of interest" description="Disordered" evidence="12">
    <location>
        <begin position="1251"/>
        <end position="1289"/>
    </location>
</feature>
<feature type="region of interest" description="Disordered" evidence="12">
    <location>
        <begin position="1170"/>
        <end position="1192"/>
    </location>
</feature>
<dbReference type="InterPro" id="IPR000884">
    <property type="entry name" value="TSP1_rpt"/>
</dbReference>
<comment type="caution">
    <text evidence="17">The sequence shown here is derived from an EMBL/GenBank/DDBJ whole genome shotgun (WGS) entry which is preliminary data.</text>
</comment>